<dbReference type="GO" id="GO:0016887">
    <property type="term" value="F:ATP hydrolysis activity"/>
    <property type="evidence" value="ECO:0007669"/>
    <property type="project" value="InterPro"/>
</dbReference>
<evidence type="ECO:0000313" key="7">
    <source>
        <dbReference type="Proteomes" id="UP000037510"/>
    </source>
</evidence>
<dbReference type="Pfam" id="PF00005">
    <property type="entry name" value="ABC_tran"/>
    <property type="match status" value="1"/>
</dbReference>
<dbReference type="InterPro" id="IPR039421">
    <property type="entry name" value="Type_1_exporter"/>
</dbReference>
<reference evidence="6 7" key="1">
    <citation type="journal article" date="2015" name="Genome Biol. Evol.">
        <title>The genome of winter moth (Operophtera brumata) provides a genomic perspective on sexual dimorphism and phenology.</title>
        <authorList>
            <person name="Derks M.F."/>
            <person name="Smit S."/>
            <person name="Salis L."/>
            <person name="Schijlen E."/>
            <person name="Bossers A."/>
            <person name="Mateman C."/>
            <person name="Pijl A.S."/>
            <person name="de Ridder D."/>
            <person name="Groenen M.A."/>
            <person name="Visser M.E."/>
            <person name="Megens H.J."/>
        </authorList>
    </citation>
    <scope>NUCLEOTIDE SEQUENCE [LARGE SCALE GENOMIC DNA]</scope>
    <source>
        <strain evidence="6">WM2013NL</strain>
        <tissue evidence="6">Head and thorax</tissue>
    </source>
</reference>
<dbReference type="GO" id="GO:0005524">
    <property type="term" value="F:ATP binding"/>
    <property type="evidence" value="ECO:0007669"/>
    <property type="project" value="UniProtKB-KW"/>
</dbReference>
<accession>A0A0L7KQB7</accession>
<keyword evidence="6" id="KW-0067">ATP-binding</keyword>
<dbReference type="GO" id="GO:0006879">
    <property type="term" value="P:intracellular iron ion homeostasis"/>
    <property type="evidence" value="ECO:0007669"/>
    <property type="project" value="TreeGrafter"/>
</dbReference>
<dbReference type="SUPFAM" id="SSF52540">
    <property type="entry name" value="P-loop containing nucleoside triphosphate hydrolases"/>
    <property type="match status" value="1"/>
</dbReference>
<feature type="domain" description="ABC transporter" evidence="5">
    <location>
        <begin position="10"/>
        <end position="90"/>
    </location>
</feature>
<dbReference type="PANTHER" id="PTHR24221:SF402">
    <property type="entry name" value="IRON-SULFUR CLUSTERS TRANSPORTER ABCB7, MITOCHONDRIAL"/>
    <property type="match status" value="1"/>
</dbReference>
<dbReference type="Proteomes" id="UP000037510">
    <property type="component" value="Unassembled WGS sequence"/>
</dbReference>
<dbReference type="AlphaFoldDB" id="A0A0L7KQB7"/>
<dbReference type="InterPro" id="IPR027417">
    <property type="entry name" value="P-loop_NTPase"/>
</dbReference>
<evidence type="ECO:0000313" key="6">
    <source>
        <dbReference type="EMBL" id="KOB65492.1"/>
    </source>
</evidence>
<evidence type="ECO:0000256" key="1">
    <source>
        <dbReference type="ARBA" id="ARBA00022448"/>
    </source>
</evidence>
<keyword evidence="6" id="KW-0547">Nucleotide-binding</keyword>
<dbReference type="Gene3D" id="3.40.50.300">
    <property type="entry name" value="P-loop containing nucleotide triphosphate hydrolases"/>
    <property type="match status" value="2"/>
</dbReference>
<sequence>MSEVLPAILKSTLVRLLYRFFEPQSGNILIAGQNIKDLDLASLRKAVAIVPQDCVLFHDTILHNLHYGDLTKTVEEVYKAAQMAELHESVKTWPKAILQALKAATVGRTSICIAHRLSTVADADEIIVLERGGVSDRGTHQQLINKPTSLYARLWERQNKDMP</sequence>
<keyword evidence="7" id="KW-1185">Reference proteome</keyword>
<dbReference type="GO" id="GO:0005743">
    <property type="term" value="C:mitochondrial inner membrane"/>
    <property type="evidence" value="ECO:0007669"/>
    <property type="project" value="TreeGrafter"/>
</dbReference>
<comment type="catalytic activity">
    <reaction evidence="4">
        <text>(glutathione)4[2Fe(III)-2S] cluster(in) + ATP + H2O = (glutathione)4[2Fe(III)-2S] cluster(out) + ADP + phosphate + H(+)</text>
        <dbReference type="Rhea" id="RHEA:67028"/>
        <dbReference type="ChEBI" id="CHEBI:15377"/>
        <dbReference type="ChEBI" id="CHEBI:15378"/>
        <dbReference type="ChEBI" id="CHEBI:30616"/>
        <dbReference type="ChEBI" id="CHEBI:43474"/>
        <dbReference type="ChEBI" id="CHEBI:167627"/>
        <dbReference type="ChEBI" id="CHEBI:456216"/>
    </reaction>
    <physiologicalReaction direction="left-to-right" evidence="4">
        <dbReference type="Rhea" id="RHEA:67029"/>
    </physiologicalReaction>
</comment>
<dbReference type="EMBL" id="JTDY01007050">
    <property type="protein sequence ID" value="KOB65492.1"/>
    <property type="molecule type" value="Genomic_DNA"/>
</dbReference>
<dbReference type="STRING" id="104452.A0A0L7KQB7"/>
<gene>
    <name evidence="6" type="ORF">OBRU01_22609</name>
</gene>
<dbReference type="PANTHER" id="PTHR24221">
    <property type="entry name" value="ATP-BINDING CASSETTE SUB-FAMILY B"/>
    <property type="match status" value="1"/>
</dbReference>
<evidence type="ECO:0000256" key="2">
    <source>
        <dbReference type="ARBA" id="ARBA00041016"/>
    </source>
</evidence>
<protein>
    <recommendedName>
        <fullName evidence="2">Iron-sulfur clusters transporter ABCB7, mitochondrial</fullName>
    </recommendedName>
    <alternativeName>
        <fullName evidence="3">ATP-binding cassette sub-family B member 7, mitochondrial</fullName>
    </alternativeName>
</protein>
<dbReference type="InterPro" id="IPR003439">
    <property type="entry name" value="ABC_transporter-like_ATP-bd"/>
</dbReference>
<comment type="caution">
    <text evidence="6">The sequence shown here is derived from an EMBL/GenBank/DDBJ whole genome shotgun (WGS) entry which is preliminary data.</text>
</comment>
<organism evidence="6 7">
    <name type="scientific">Operophtera brumata</name>
    <name type="common">Winter moth</name>
    <name type="synonym">Phalaena brumata</name>
    <dbReference type="NCBI Taxonomy" id="104452"/>
    <lineage>
        <taxon>Eukaryota</taxon>
        <taxon>Metazoa</taxon>
        <taxon>Ecdysozoa</taxon>
        <taxon>Arthropoda</taxon>
        <taxon>Hexapoda</taxon>
        <taxon>Insecta</taxon>
        <taxon>Pterygota</taxon>
        <taxon>Neoptera</taxon>
        <taxon>Endopterygota</taxon>
        <taxon>Lepidoptera</taxon>
        <taxon>Glossata</taxon>
        <taxon>Ditrysia</taxon>
        <taxon>Geometroidea</taxon>
        <taxon>Geometridae</taxon>
        <taxon>Larentiinae</taxon>
        <taxon>Operophtera</taxon>
    </lineage>
</organism>
<keyword evidence="1" id="KW-0813">Transport</keyword>
<evidence type="ECO:0000259" key="5">
    <source>
        <dbReference type="Pfam" id="PF00005"/>
    </source>
</evidence>
<evidence type="ECO:0000256" key="3">
    <source>
        <dbReference type="ARBA" id="ARBA00042945"/>
    </source>
</evidence>
<name>A0A0L7KQB7_OPEBR</name>
<evidence type="ECO:0000256" key="4">
    <source>
        <dbReference type="ARBA" id="ARBA00048046"/>
    </source>
</evidence>
<dbReference type="GO" id="GO:0042626">
    <property type="term" value="F:ATPase-coupled transmembrane transporter activity"/>
    <property type="evidence" value="ECO:0007669"/>
    <property type="project" value="TreeGrafter"/>
</dbReference>
<proteinExistence type="predicted"/>